<evidence type="ECO:0000259" key="2">
    <source>
        <dbReference type="Pfam" id="PF22966"/>
    </source>
</evidence>
<dbReference type="PANTHER" id="PTHR13322">
    <property type="entry name" value="C1ORF73 PROTEIN"/>
    <property type="match status" value="1"/>
</dbReference>
<comment type="similarity">
    <text evidence="1">Belongs to the Integrator subunit 7 family.</text>
</comment>
<dbReference type="PANTHER" id="PTHR13322:SF2">
    <property type="entry name" value="INTEGRATOR COMPLEX SUBUNIT 7"/>
    <property type="match status" value="1"/>
</dbReference>
<dbReference type="SUPFAM" id="SSF48371">
    <property type="entry name" value="ARM repeat"/>
    <property type="match status" value="1"/>
</dbReference>
<name>A0A835D8D1_TETSI</name>
<dbReference type="OrthoDB" id="1921953at2759"/>
<accession>A0A835D8D1</accession>
<evidence type="ECO:0008006" key="6">
    <source>
        <dbReference type="Google" id="ProtNLM"/>
    </source>
</evidence>
<organism evidence="4 5">
    <name type="scientific">Tetracentron sinense</name>
    <name type="common">Spur-leaf</name>
    <dbReference type="NCBI Taxonomy" id="13715"/>
    <lineage>
        <taxon>Eukaryota</taxon>
        <taxon>Viridiplantae</taxon>
        <taxon>Streptophyta</taxon>
        <taxon>Embryophyta</taxon>
        <taxon>Tracheophyta</taxon>
        <taxon>Spermatophyta</taxon>
        <taxon>Magnoliopsida</taxon>
        <taxon>Trochodendrales</taxon>
        <taxon>Trochodendraceae</taxon>
        <taxon>Tetracentron</taxon>
    </lineage>
</organism>
<evidence type="ECO:0000313" key="5">
    <source>
        <dbReference type="Proteomes" id="UP000655225"/>
    </source>
</evidence>
<dbReference type="InterPro" id="IPR056516">
    <property type="entry name" value="INTS7_N"/>
</dbReference>
<sequence>MTDCHPGLGLRKEGVLEKISAACAMEWSVELEKGLRSRKPGRPVEAILQLGPRLVQWSRDPSLTMGVLNMFGLVPGEDRLYANTIFLRLADAFRSGDKHTRLCVLKVFLLELRQRNKKGKRYNGILAKHRVHNHLELLKRVKVVFDTGDVESRVLALRLFGCWSDIAKDSAEIRYMILSSLGSCHVLEVKASLFAAGCFCELSEDFASAVLERLINMATSSNTSSTVRLAGARAFAKMGCSSLLTSRAYKIGQELVLHSSKEVFLVEMLMSLSKLASKSIFLISEQSQLDFRSAVDASVKIRKYILTYFKQKVDLLLSFLTRESTLPVQTTTLRCLRFLVVGGVCRFPVNAILIKTLFHVLDKAELPPDSQCEALWILNKVFLYTLLNLPYMDMLEFVKLLPIIENAAQSPIKLKRFLALRLLVNVSCNIKGRVEMVSDGDCSTHLPSRVIVLVIDQITLLVKQVQKPCWPDSEVKRECQSLLNLILHLVEEHPEKGVLALDVIRSSIESLMNMHGGGMGKKPSGSVHEIATKSEKCPSVVSKLVFCVYSFLETCLEKLDEAGAVTTQILHKVKLLVEVIHQSSLFDHVIHAIYSLLLHSHVMWDLLGNVNKETHNLDKDNGITLNDYWVEHESFTLEFAKKMMSGGDNWSAYKVGKYAACHGAWYQLVSGLEMNTIWVTPFGDALGDGVRDFAWHANLQDYSEKLARVCSSFCSSEQMLGATVTSGQTFYFQRWFLVVRAKVLETVVDILRLLRTNPCDKEIIGNSGQVERSTMVDYLGLTQQIHSLAHFLTQISFRLKRLAQEFDLLATSFIGIDTKSFRIISMLALSCSLLAFCTGFALYFSHLPAYKSSIACGLENADKFSHSMLIQNLVERLWHVDSETCSNLKLLLTIIGEPKRCFPLQSRTQISSVGHNERDTLIICSFAVSGFLHLQKEAKGVNNEGVLSRVSQAGLQLLLDILKKWMYLPFRIPKYFFQVRSCVGVELFAFNACTRNPKNPDGIFILPGYHLSLNLCLQMKDVPPDLPVRPTKLYCILACRTCYRMPILNGENKEFMWSGFRAWETDEMVDLNEKLLQYARKAKQRVVSDDCGGSVYAQLCFELNERGQGFSTCMLDVSAFPVGSYKIKWHSCCIDNQGSYWSLLPLNTGPVFTIKNPPVGG</sequence>
<dbReference type="AlphaFoldDB" id="A0A835D8D1"/>
<keyword evidence="5" id="KW-1185">Reference proteome</keyword>
<dbReference type="InterPro" id="IPR033060">
    <property type="entry name" value="INTS7"/>
</dbReference>
<evidence type="ECO:0000313" key="4">
    <source>
        <dbReference type="EMBL" id="KAF8390784.1"/>
    </source>
</evidence>
<dbReference type="InterPro" id="IPR011989">
    <property type="entry name" value="ARM-like"/>
</dbReference>
<reference evidence="4 5" key="1">
    <citation type="submission" date="2020-04" db="EMBL/GenBank/DDBJ databases">
        <title>Plant Genome Project.</title>
        <authorList>
            <person name="Zhang R.-G."/>
        </authorList>
    </citation>
    <scope>NUCLEOTIDE SEQUENCE [LARGE SCALE GENOMIC DNA]</scope>
    <source>
        <strain evidence="4">YNK0</strain>
        <tissue evidence="4">Leaf</tissue>
    </source>
</reference>
<protein>
    <recommendedName>
        <fullName evidence="6">Integrator complex subunit 7</fullName>
    </recommendedName>
</protein>
<dbReference type="Pfam" id="PF22966">
    <property type="entry name" value="INTS7_C_plants"/>
    <property type="match status" value="1"/>
</dbReference>
<dbReference type="Gene3D" id="1.25.10.10">
    <property type="entry name" value="Leucine-rich Repeat Variant"/>
    <property type="match status" value="1"/>
</dbReference>
<dbReference type="GO" id="GO:0032039">
    <property type="term" value="C:integrator complex"/>
    <property type="evidence" value="ECO:0007669"/>
    <property type="project" value="InterPro"/>
</dbReference>
<feature type="domain" description="Integrator complex subunit 7 N-terminal" evidence="3">
    <location>
        <begin position="82"/>
        <end position="289"/>
    </location>
</feature>
<evidence type="ECO:0000256" key="1">
    <source>
        <dbReference type="ARBA" id="ARBA00008565"/>
    </source>
</evidence>
<dbReference type="Pfam" id="PF24436">
    <property type="entry name" value="INTS7_N"/>
    <property type="match status" value="1"/>
</dbReference>
<dbReference type="OMA" id="DMVEMNE"/>
<dbReference type="Proteomes" id="UP000655225">
    <property type="component" value="Unassembled WGS sequence"/>
</dbReference>
<dbReference type="GO" id="GO:0034472">
    <property type="term" value="P:snRNA 3'-end processing"/>
    <property type="evidence" value="ECO:0007669"/>
    <property type="project" value="TreeGrafter"/>
</dbReference>
<dbReference type="InterPro" id="IPR016024">
    <property type="entry name" value="ARM-type_fold"/>
</dbReference>
<dbReference type="InterPro" id="IPR055195">
    <property type="entry name" value="INTS7_C_plant"/>
</dbReference>
<feature type="domain" description="Integrator complex subunit 7-like C-terminal" evidence="2">
    <location>
        <begin position="984"/>
        <end position="1155"/>
    </location>
</feature>
<dbReference type="EMBL" id="JABCRI010000018">
    <property type="protein sequence ID" value="KAF8390784.1"/>
    <property type="molecule type" value="Genomic_DNA"/>
</dbReference>
<gene>
    <name evidence="4" type="ORF">HHK36_025312</name>
</gene>
<evidence type="ECO:0000259" key="3">
    <source>
        <dbReference type="Pfam" id="PF24436"/>
    </source>
</evidence>
<proteinExistence type="inferred from homology"/>
<comment type="caution">
    <text evidence="4">The sequence shown here is derived from an EMBL/GenBank/DDBJ whole genome shotgun (WGS) entry which is preliminary data.</text>
</comment>